<accession>A0ACB8Z1U6</accession>
<keyword evidence="2" id="KW-1185">Reference proteome</keyword>
<reference evidence="1 2" key="2">
    <citation type="journal article" date="2022" name="Mol. Ecol. Resour.">
        <title>The genomes of chicory, endive, great burdock and yacon provide insights into Asteraceae paleo-polyploidization history and plant inulin production.</title>
        <authorList>
            <person name="Fan W."/>
            <person name="Wang S."/>
            <person name="Wang H."/>
            <person name="Wang A."/>
            <person name="Jiang F."/>
            <person name="Liu H."/>
            <person name="Zhao H."/>
            <person name="Xu D."/>
            <person name="Zhang Y."/>
        </authorList>
    </citation>
    <scope>NUCLEOTIDE SEQUENCE [LARGE SCALE GENOMIC DNA]</scope>
    <source>
        <strain evidence="2">cv. Punajuju</strain>
        <tissue evidence="1">Leaves</tissue>
    </source>
</reference>
<dbReference type="Proteomes" id="UP001055811">
    <property type="component" value="Linkage Group LG09"/>
</dbReference>
<gene>
    <name evidence="1" type="ORF">L2E82_49918</name>
</gene>
<comment type="caution">
    <text evidence="1">The sequence shown here is derived from an EMBL/GenBank/DDBJ whole genome shotgun (WGS) entry which is preliminary data.</text>
</comment>
<reference evidence="2" key="1">
    <citation type="journal article" date="2022" name="Mol. Ecol. Resour.">
        <title>The genomes of chicory, endive, great burdock and yacon provide insights into Asteraceae palaeo-polyploidization history and plant inulin production.</title>
        <authorList>
            <person name="Fan W."/>
            <person name="Wang S."/>
            <person name="Wang H."/>
            <person name="Wang A."/>
            <person name="Jiang F."/>
            <person name="Liu H."/>
            <person name="Zhao H."/>
            <person name="Xu D."/>
            <person name="Zhang Y."/>
        </authorList>
    </citation>
    <scope>NUCLEOTIDE SEQUENCE [LARGE SCALE GENOMIC DNA]</scope>
    <source>
        <strain evidence="2">cv. Punajuju</strain>
    </source>
</reference>
<proteinExistence type="predicted"/>
<sequence>MKGESEPAITVDETTRKTNTKERREFIIVIVIFAISLFEIERLTMMIQKKGGNALPEPSLPFHCAMPSMTHMALVELERAGILNFVISQNIDGLHLRSGIPREKLSELRGNSFMERCSSCGIEYFRGLLDVKKGKEIERLPSW</sequence>
<evidence type="ECO:0000313" key="2">
    <source>
        <dbReference type="Proteomes" id="UP001055811"/>
    </source>
</evidence>
<dbReference type="EMBL" id="CM042017">
    <property type="protein sequence ID" value="KAI3691553.1"/>
    <property type="molecule type" value="Genomic_DNA"/>
</dbReference>
<name>A0ACB8Z1U6_CICIN</name>
<organism evidence="1 2">
    <name type="scientific">Cichorium intybus</name>
    <name type="common">Chicory</name>
    <dbReference type="NCBI Taxonomy" id="13427"/>
    <lineage>
        <taxon>Eukaryota</taxon>
        <taxon>Viridiplantae</taxon>
        <taxon>Streptophyta</taxon>
        <taxon>Embryophyta</taxon>
        <taxon>Tracheophyta</taxon>
        <taxon>Spermatophyta</taxon>
        <taxon>Magnoliopsida</taxon>
        <taxon>eudicotyledons</taxon>
        <taxon>Gunneridae</taxon>
        <taxon>Pentapetalae</taxon>
        <taxon>asterids</taxon>
        <taxon>campanulids</taxon>
        <taxon>Asterales</taxon>
        <taxon>Asteraceae</taxon>
        <taxon>Cichorioideae</taxon>
        <taxon>Cichorieae</taxon>
        <taxon>Cichoriinae</taxon>
        <taxon>Cichorium</taxon>
    </lineage>
</organism>
<protein>
    <submittedName>
        <fullName evidence="1">Uncharacterized protein</fullName>
    </submittedName>
</protein>
<evidence type="ECO:0000313" key="1">
    <source>
        <dbReference type="EMBL" id="KAI3691553.1"/>
    </source>
</evidence>